<sequence>MLSRRRTSLVAFGLMVLGLLCLWTGRQTARYPPAPLPQWEASDDANYFWKTLNKDYPVASFQKLPHSRIRQFPKVQASASDFTPGKHELYAQRRQAVKETFTRCWNAYRHHAWMADEVKPTSGGRRNPFGGWAATLVDSLDTLWIMDMKDEFGEAVAAAASIDFTKTDLELVNVFETTIRYLGGFLSAYDLSGDPRLLRKAVQVGEMIYKAFDTPNHMPVTRWDFARAKAGRKQLAKSGVILAEIGSLCLEFTRLTQLTDDDKWFDASQRIMDMLAEQQDSTLLPGLWPVSVNTNTATFNEATSFSLGAMADSVYEYLPKMAALLGGQLPIYEKMYEKAMDTALKHNIFRPMTPNSEDILISGQIHVRDREGEQYFDLEPQNQHLVCFLGGLMALGGKLFSRQQDLNAAAKLTDGCIYSYSAFPHGVMPETLYMVPCESRETCPWNETLWKQGVSRQNKMDSGDVALADALIAKDHLPPGFTRVADKAYLLRPEAIESVFILYRVTAQERYAEHAWDMFTALEKATRTNYANTAVADVTDGAKSPEARNSMESFWMGETLKYFYLIFSEPDLINLDEYVFNTEAHPLRRLLA</sequence>
<organism evidence="11 12">
    <name type="scientific">Stachybotrys chartarum (strain CBS 109288 / IBT 7711)</name>
    <name type="common">Toxic black mold</name>
    <name type="synonym">Stilbospora chartarum</name>
    <dbReference type="NCBI Taxonomy" id="1280523"/>
    <lineage>
        <taxon>Eukaryota</taxon>
        <taxon>Fungi</taxon>
        <taxon>Dikarya</taxon>
        <taxon>Ascomycota</taxon>
        <taxon>Pezizomycotina</taxon>
        <taxon>Sordariomycetes</taxon>
        <taxon>Hypocreomycetidae</taxon>
        <taxon>Hypocreales</taxon>
        <taxon>Stachybotryaceae</taxon>
        <taxon>Stachybotrys</taxon>
    </lineage>
</organism>
<feature type="active site" evidence="6">
    <location>
        <position position="494"/>
    </location>
</feature>
<dbReference type="InterPro" id="IPR001382">
    <property type="entry name" value="Glyco_hydro_47"/>
</dbReference>
<dbReference type="FunFam" id="1.50.10.10:FF:000037">
    <property type="entry name" value="alpha-1,2-Mannosidase"/>
    <property type="match status" value="1"/>
</dbReference>
<keyword evidence="7" id="KW-0479">Metal-binding</keyword>
<evidence type="ECO:0000256" key="7">
    <source>
        <dbReference type="PIRSR" id="PIRSR601382-2"/>
    </source>
</evidence>
<dbReference type="Proteomes" id="UP000028045">
    <property type="component" value="Unassembled WGS sequence"/>
</dbReference>
<feature type="disulfide bond" evidence="8">
    <location>
        <begin position="387"/>
        <end position="416"/>
    </location>
</feature>
<evidence type="ECO:0000313" key="12">
    <source>
        <dbReference type="Proteomes" id="UP000028045"/>
    </source>
</evidence>
<accession>A0A084AJ32</accession>
<comment type="pathway">
    <text evidence="2">Protein modification; protein glycosylation.</text>
</comment>
<dbReference type="HOGENOM" id="CLU_003818_0_1_1"/>
<evidence type="ECO:0000313" key="11">
    <source>
        <dbReference type="EMBL" id="KEY65311.1"/>
    </source>
</evidence>
<dbReference type="UniPathway" id="UPA00378"/>
<dbReference type="SUPFAM" id="SSF48225">
    <property type="entry name" value="Seven-hairpin glycosidases"/>
    <property type="match status" value="1"/>
</dbReference>
<keyword evidence="10" id="KW-0732">Signal</keyword>
<dbReference type="GO" id="GO:0004571">
    <property type="term" value="F:mannosyl-oligosaccharide 1,2-alpha-mannosidase activity"/>
    <property type="evidence" value="ECO:0007669"/>
    <property type="project" value="InterPro"/>
</dbReference>
<feature type="active site" description="Proton donor" evidence="6">
    <location>
        <position position="430"/>
    </location>
</feature>
<dbReference type="PANTHER" id="PTHR11742:SF89">
    <property type="entry name" value="ALPHA-1,2-MANNOSIDASE"/>
    <property type="match status" value="1"/>
</dbReference>
<evidence type="ECO:0000256" key="5">
    <source>
        <dbReference type="ARBA" id="ARBA00023157"/>
    </source>
</evidence>
<dbReference type="Pfam" id="PF01532">
    <property type="entry name" value="Glyco_hydro_47"/>
    <property type="match status" value="1"/>
</dbReference>
<comment type="similarity">
    <text evidence="3 9">Belongs to the glycosyl hydrolase 47 family.</text>
</comment>
<keyword evidence="4 9" id="KW-0378">Hydrolase</keyword>
<evidence type="ECO:0000256" key="10">
    <source>
        <dbReference type="SAM" id="SignalP"/>
    </source>
</evidence>
<keyword evidence="7" id="KW-0106">Calcium</keyword>
<dbReference type="InterPro" id="IPR012341">
    <property type="entry name" value="6hp_glycosidase-like_sf"/>
</dbReference>
<feature type="active site" description="Proton donor" evidence="6">
    <location>
        <position position="176"/>
    </location>
</feature>
<dbReference type="EC" id="3.2.1.-" evidence="9"/>
<evidence type="ECO:0000256" key="9">
    <source>
        <dbReference type="RuleBase" id="RU361193"/>
    </source>
</evidence>
<evidence type="ECO:0000256" key="3">
    <source>
        <dbReference type="ARBA" id="ARBA00007658"/>
    </source>
</evidence>
<dbReference type="GO" id="GO:0036503">
    <property type="term" value="P:ERAD pathway"/>
    <property type="evidence" value="ECO:0007669"/>
    <property type="project" value="UniProtKB-ARBA"/>
</dbReference>
<proteinExistence type="inferred from homology"/>
<evidence type="ECO:0000256" key="6">
    <source>
        <dbReference type="PIRSR" id="PIRSR601382-1"/>
    </source>
</evidence>
<feature type="chain" id="PRO_5001770969" description="alpha-1,2-Mannosidase" evidence="10">
    <location>
        <begin position="30"/>
        <end position="592"/>
    </location>
</feature>
<dbReference type="AlphaFoldDB" id="A0A084AJ32"/>
<feature type="binding site" evidence="7">
    <location>
        <position position="582"/>
    </location>
    <ligand>
        <name>Ca(2+)</name>
        <dbReference type="ChEBI" id="CHEBI:29108"/>
    </ligand>
</feature>
<evidence type="ECO:0000256" key="2">
    <source>
        <dbReference type="ARBA" id="ARBA00004922"/>
    </source>
</evidence>
<keyword evidence="12" id="KW-1185">Reference proteome</keyword>
<protein>
    <recommendedName>
        <fullName evidence="9">alpha-1,2-Mannosidase</fullName>
        <ecNumber evidence="9">3.2.1.-</ecNumber>
    </recommendedName>
</protein>
<evidence type="ECO:0000256" key="4">
    <source>
        <dbReference type="ARBA" id="ARBA00022801"/>
    </source>
</evidence>
<feature type="active site" evidence="6">
    <location>
        <position position="312"/>
    </location>
</feature>
<gene>
    <name evidence="11" type="ORF">S7711_01827</name>
</gene>
<reference evidence="11 12" key="1">
    <citation type="journal article" date="2014" name="BMC Genomics">
        <title>Comparative genome sequencing reveals chemotype-specific gene clusters in the toxigenic black mold Stachybotrys.</title>
        <authorList>
            <person name="Semeiks J."/>
            <person name="Borek D."/>
            <person name="Otwinowski Z."/>
            <person name="Grishin N.V."/>
        </authorList>
    </citation>
    <scope>NUCLEOTIDE SEQUENCE [LARGE SCALE GENOMIC DNA]</scope>
    <source>
        <strain evidence="12">CBS 109288 / IBT 7711</strain>
    </source>
</reference>
<evidence type="ECO:0000256" key="1">
    <source>
        <dbReference type="ARBA" id="ARBA00001913"/>
    </source>
</evidence>
<keyword evidence="5 8" id="KW-1015">Disulfide bond</keyword>
<evidence type="ECO:0000256" key="8">
    <source>
        <dbReference type="PIRSR" id="PIRSR601382-3"/>
    </source>
</evidence>
<dbReference type="OrthoDB" id="8118055at2759"/>
<dbReference type="EMBL" id="KL648706">
    <property type="protein sequence ID" value="KEY65311.1"/>
    <property type="molecule type" value="Genomic_DNA"/>
</dbReference>
<dbReference type="InterPro" id="IPR050749">
    <property type="entry name" value="Glycosyl_Hydrolase_47"/>
</dbReference>
<dbReference type="InterPro" id="IPR036026">
    <property type="entry name" value="Seven-hairpin_glycosidases"/>
</dbReference>
<dbReference type="GO" id="GO:0005783">
    <property type="term" value="C:endoplasmic reticulum"/>
    <property type="evidence" value="ECO:0007669"/>
    <property type="project" value="TreeGrafter"/>
</dbReference>
<dbReference type="PANTHER" id="PTHR11742">
    <property type="entry name" value="MANNOSYL-OLIGOSACCHARIDE ALPHA-1,2-MANNOSIDASE-RELATED"/>
    <property type="match status" value="1"/>
</dbReference>
<dbReference type="GO" id="GO:0005975">
    <property type="term" value="P:carbohydrate metabolic process"/>
    <property type="evidence" value="ECO:0007669"/>
    <property type="project" value="InterPro"/>
</dbReference>
<feature type="signal peptide" evidence="10">
    <location>
        <begin position="1"/>
        <end position="29"/>
    </location>
</feature>
<comment type="cofactor">
    <cofactor evidence="1 7">
        <name>Ca(2+)</name>
        <dbReference type="ChEBI" id="CHEBI:29108"/>
    </cofactor>
</comment>
<dbReference type="GO" id="GO:0005509">
    <property type="term" value="F:calcium ion binding"/>
    <property type="evidence" value="ECO:0007669"/>
    <property type="project" value="InterPro"/>
</dbReference>
<name>A0A084AJ32_STACB</name>
<dbReference type="Gene3D" id="1.50.10.10">
    <property type="match status" value="1"/>
</dbReference>
<dbReference type="PRINTS" id="PR00747">
    <property type="entry name" value="GLYHDRLASE47"/>
</dbReference>
<dbReference type="GO" id="GO:0016020">
    <property type="term" value="C:membrane"/>
    <property type="evidence" value="ECO:0007669"/>
    <property type="project" value="InterPro"/>
</dbReference>
<keyword evidence="9" id="KW-0326">Glycosidase</keyword>